<dbReference type="Proteomes" id="UP000004567">
    <property type="component" value="Unassembled WGS sequence"/>
</dbReference>
<dbReference type="PANTHER" id="PTHR43345">
    <property type="entry name" value="3-ISOPROPYLMALATE DEHYDRATASE SMALL SUBUNIT 2-RELATED-RELATED"/>
    <property type="match status" value="1"/>
</dbReference>
<gene>
    <name evidence="10" type="primary">leuD</name>
    <name evidence="12" type="ORF">PS3_5338</name>
</gene>
<dbReference type="PANTHER" id="PTHR43345:SF5">
    <property type="entry name" value="3-ISOPROPYLMALATE DEHYDRATASE SMALL SUBUNIT"/>
    <property type="match status" value="1"/>
</dbReference>
<dbReference type="PATRIC" id="fig|1144300.3.peg.1433"/>
<evidence type="ECO:0000256" key="7">
    <source>
        <dbReference type="ARBA" id="ARBA00022605"/>
    </source>
</evidence>
<dbReference type="EMBL" id="AICN01000063">
    <property type="protein sequence ID" value="EHS85504.1"/>
    <property type="molecule type" value="Genomic_DNA"/>
</dbReference>
<dbReference type="SUPFAM" id="SSF52016">
    <property type="entry name" value="LeuD/IlvD-like"/>
    <property type="match status" value="1"/>
</dbReference>
<sequence>MEPIVVHTGTTIPIMNDDIDTDQIIPKQFLKNLLKTGYENALFYNWRYLPDGRPDPKFILNAPERQAATILITGSNFGSGSSREHAAWALKDWGIRVVIAGSFSDIFYMNCTENGVLPIKLPQTARDQLAQLSSDQAIVVDLPNQVVKNGEDTYPFEIDQTWKEKFISGDDDIDITMKHIQEIEAYEARIPQYR</sequence>
<keyword evidence="6 10" id="KW-0432">Leucine biosynthesis</keyword>
<evidence type="ECO:0000256" key="1">
    <source>
        <dbReference type="ARBA" id="ARBA00000491"/>
    </source>
</evidence>
<dbReference type="OrthoDB" id="9777465at2"/>
<dbReference type="AlphaFoldDB" id="H4GKE0"/>
<evidence type="ECO:0000256" key="5">
    <source>
        <dbReference type="ARBA" id="ARBA00011271"/>
    </source>
</evidence>
<evidence type="ECO:0000259" key="11">
    <source>
        <dbReference type="Pfam" id="PF00694"/>
    </source>
</evidence>
<evidence type="ECO:0000313" key="13">
    <source>
        <dbReference type="Proteomes" id="UP000004567"/>
    </source>
</evidence>
<dbReference type="InterPro" id="IPR033940">
    <property type="entry name" value="IPMI_Swivel"/>
</dbReference>
<accession>H4GKE0</accession>
<dbReference type="STRING" id="1144300.PS3_5338"/>
<evidence type="ECO:0000256" key="2">
    <source>
        <dbReference type="ARBA" id="ARBA00002695"/>
    </source>
</evidence>
<dbReference type="GO" id="GO:0009316">
    <property type="term" value="C:3-isopropylmalate dehydratase complex"/>
    <property type="evidence" value="ECO:0007669"/>
    <property type="project" value="InterPro"/>
</dbReference>
<dbReference type="InterPro" id="IPR004431">
    <property type="entry name" value="3-IsopropMal_deHydase_ssu"/>
</dbReference>
<organism evidence="12 13">
    <name type="scientific">Limosilactobacillus gastricus PS3</name>
    <dbReference type="NCBI Taxonomy" id="1144300"/>
    <lineage>
        <taxon>Bacteria</taxon>
        <taxon>Bacillati</taxon>
        <taxon>Bacillota</taxon>
        <taxon>Bacilli</taxon>
        <taxon>Lactobacillales</taxon>
        <taxon>Lactobacillaceae</taxon>
        <taxon>Limosilactobacillus</taxon>
    </lineage>
</organism>
<comment type="subunit">
    <text evidence="5 10">Heterodimer of LeuC and LeuD.</text>
</comment>
<evidence type="ECO:0000256" key="9">
    <source>
        <dbReference type="ARBA" id="ARBA00023304"/>
    </source>
</evidence>
<comment type="catalytic activity">
    <reaction evidence="1 10">
        <text>(2R,3S)-3-isopropylmalate = (2S)-2-isopropylmalate</text>
        <dbReference type="Rhea" id="RHEA:32287"/>
        <dbReference type="ChEBI" id="CHEBI:1178"/>
        <dbReference type="ChEBI" id="CHEBI:35121"/>
        <dbReference type="EC" id="4.2.1.33"/>
    </reaction>
</comment>
<evidence type="ECO:0000256" key="3">
    <source>
        <dbReference type="ARBA" id="ARBA00004729"/>
    </source>
</evidence>
<dbReference type="EC" id="4.2.1.33" evidence="10"/>
<evidence type="ECO:0000256" key="6">
    <source>
        <dbReference type="ARBA" id="ARBA00022430"/>
    </source>
</evidence>
<protein>
    <recommendedName>
        <fullName evidence="10">3-isopropylmalate dehydratase small subunit</fullName>
        <ecNumber evidence="10">4.2.1.33</ecNumber>
    </recommendedName>
    <alternativeName>
        <fullName evidence="10">Alpha-IPM isomerase</fullName>
        <shortName evidence="10">IPMI</shortName>
    </alternativeName>
    <alternativeName>
        <fullName evidence="10">Isopropylmalate isomerase</fullName>
    </alternativeName>
</protein>
<evidence type="ECO:0000256" key="4">
    <source>
        <dbReference type="ARBA" id="ARBA00009845"/>
    </source>
</evidence>
<keyword evidence="8 10" id="KW-0456">Lyase</keyword>
<dbReference type="InterPro" id="IPR050075">
    <property type="entry name" value="LeuD"/>
</dbReference>
<proteinExistence type="inferred from homology"/>
<dbReference type="GO" id="GO:0003861">
    <property type="term" value="F:3-isopropylmalate dehydratase activity"/>
    <property type="evidence" value="ECO:0007669"/>
    <property type="project" value="UniProtKB-UniRule"/>
</dbReference>
<dbReference type="FunFam" id="3.20.19.10:FF:000003">
    <property type="entry name" value="3-isopropylmalate dehydratase small subunit"/>
    <property type="match status" value="1"/>
</dbReference>
<comment type="similarity">
    <text evidence="4 10">Belongs to the LeuD family. LeuD type 1 subfamily.</text>
</comment>
<evidence type="ECO:0000256" key="8">
    <source>
        <dbReference type="ARBA" id="ARBA00023239"/>
    </source>
</evidence>
<reference evidence="12 13" key="1">
    <citation type="journal article" date="2013" name="Genome Announc.">
        <title>Genome Sequence of Lactobacillus gastricus PS3, a Strain Isolated from Human Milk.</title>
        <authorList>
            <person name="Martin V."/>
            <person name="Cardenas N."/>
            <person name="Jimenez E."/>
            <person name="Maldonado A."/>
            <person name="Rodriguez J.M."/>
            <person name="Fernandez L."/>
        </authorList>
    </citation>
    <scope>NUCLEOTIDE SEQUENCE [LARGE SCALE GENOMIC DNA]</scope>
    <source>
        <strain evidence="12 13">PS3</strain>
    </source>
</reference>
<keyword evidence="9 10" id="KW-0100">Branched-chain amino acid biosynthesis</keyword>
<evidence type="ECO:0000256" key="10">
    <source>
        <dbReference type="HAMAP-Rule" id="MF_01031"/>
    </source>
</evidence>
<dbReference type="CDD" id="cd01577">
    <property type="entry name" value="IPMI_Swivel"/>
    <property type="match status" value="1"/>
</dbReference>
<dbReference type="HAMAP" id="MF_01031">
    <property type="entry name" value="LeuD_type1"/>
    <property type="match status" value="1"/>
</dbReference>
<comment type="caution">
    <text evidence="12">The sequence shown here is derived from an EMBL/GenBank/DDBJ whole genome shotgun (WGS) entry which is preliminary data.</text>
</comment>
<dbReference type="InterPro" id="IPR015928">
    <property type="entry name" value="Aconitase/3IPM_dehydase_swvl"/>
</dbReference>
<comment type="function">
    <text evidence="2 10">Catalyzes the isomerization between 2-isopropylmalate and 3-isopropylmalate, via the formation of 2-isopropylmaleate.</text>
</comment>
<evidence type="ECO:0000313" key="12">
    <source>
        <dbReference type="EMBL" id="EHS85504.1"/>
    </source>
</evidence>
<dbReference type="GO" id="GO:0009098">
    <property type="term" value="P:L-leucine biosynthetic process"/>
    <property type="evidence" value="ECO:0007669"/>
    <property type="project" value="UniProtKB-UniRule"/>
</dbReference>
<dbReference type="InterPro" id="IPR000573">
    <property type="entry name" value="AconitaseA/IPMdHydase_ssu_swvl"/>
</dbReference>
<dbReference type="UniPathway" id="UPA00048">
    <property type="reaction ID" value="UER00071"/>
</dbReference>
<dbReference type="RefSeq" id="WP_007122523.1">
    <property type="nucleotide sequence ID" value="NZ_AICN01000063.1"/>
</dbReference>
<feature type="domain" description="Aconitase A/isopropylmalate dehydratase small subunit swivel" evidence="11">
    <location>
        <begin position="4"/>
        <end position="123"/>
    </location>
</feature>
<dbReference type="NCBIfam" id="TIGR00171">
    <property type="entry name" value="leuD"/>
    <property type="match status" value="1"/>
</dbReference>
<keyword evidence="7 10" id="KW-0028">Amino-acid biosynthesis</keyword>
<dbReference type="Pfam" id="PF00694">
    <property type="entry name" value="Aconitase_C"/>
    <property type="match status" value="1"/>
</dbReference>
<name>H4GKE0_9LACO</name>
<comment type="pathway">
    <text evidence="3 10">Amino-acid biosynthesis; L-leucine biosynthesis; L-leucine from 3-methyl-2-oxobutanoate: step 2/4.</text>
</comment>
<dbReference type="NCBIfam" id="NF002458">
    <property type="entry name" value="PRK01641.1"/>
    <property type="match status" value="1"/>
</dbReference>
<dbReference type="Gene3D" id="3.20.19.10">
    <property type="entry name" value="Aconitase, domain 4"/>
    <property type="match status" value="1"/>
</dbReference>